<sequence length="258" mass="27551">MDFAPYQSSPPEHARSPVTSPRTSLDNTNNSNNPNPNRRGAYSPVYQHRQNQISPPPLQHPQPQRAWSGEGVGRYQSPLATHVTNASSSSSGPATAGAAGAAGGAAATAAASGGGGGSPLWSGHGHGGGMGDYFSGLGGARREGMVSEFDTSLGLRLDYEACLAYLVAPPLGAILLLILERKSDFVRFHAWQSSLLFTALFVVHLLFSWSTFLSWVIFLGDLVLIAWLVLNTYRDADTLDRYEVPIVGRIASRILDDE</sequence>
<feature type="region of interest" description="Disordered" evidence="5">
    <location>
        <begin position="1"/>
        <end position="72"/>
    </location>
</feature>
<protein>
    <submittedName>
        <fullName evidence="7">Uncharacterized protein</fullName>
    </submittedName>
</protein>
<evidence type="ECO:0000256" key="1">
    <source>
        <dbReference type="ARBA" id="ARBA00004141"/>
    </source>
</evidence>
<evidence type="ECO:0000256" key="4">
    <source>
        <dbReference type="ARBA" id="ARBA00023136"/>
    </source>
</evidence>
<evidence type="ECO:0000256" key="6">
    <source>
        <dbReference type="SAM" id="Phobius"/>
    </source>
</evidence>
<reference evidence="7" key="2">
    <citation type="submission" date="2023-05" db="EMBL/GenBank/DDBJ databases">
        <authorList>
            <consortium name="Lawrence Berkeley National Laboratory"/>
            <person name="Steindorff A."/>
            <person name="Hensen N."/>
            <person name="Bonometti L."/>
            <person name="Westerberg I."/>
            <person name="Brannstrom I.O."/>
            <person name="Guillou S."/>
            <person name="Cros-Aarteil S."/>
            <person name="Calhoun S."/>
            <person name="Haridas S."/>
            <person name="Kuo A."/>
            <person name="Mondo S."/>
            <person name="Pangilinan J."/>
            <person name="Riley R."/>
            <person name="Labutti K."/>
            <person name="Andreopoulos B."/>
            <person name="Lipzen A."/>
            <person name="Chen C."/>
            <person name="Yanf M."/>
            <person name="Daum C."/>
            <person name="Ng V."/>
            <person name="Clum A."/>
            <person name="Ohm R."/>
            <person name="Martin F."/>
            <person name="Silar P."/>
            <person name="Natvig D."/>
            <person name="Lalanne C."/>
            <person name="Gautier V."/>
            <person name="Ament-Velasquez S.L."/>
            <person name="Kruys A."/>
            <person name="Hutchinson M.I."/>
            <person name="Powell A.J."/>
            <person name="Barry K."/>
            <person name="Miller A.N."/>
            <person name="Grigoriev I.V."/>
            <person name="Debuchy R."/>
            <person name="Gladieux P."/>
            <person name="Thoren M.H."/>
            <person name="Johannesson H."/>
        </authorList>
    </citation>
    <scope>NUCLEOTIDE SEQUENCE</scope>
    <source>
        <strain evidence="7">CBS 538.74</strain>
    </source>
</reference>
<feature type="transmembrane region" description="Helical" evidence="6">
    <location>
        <begin position="215"/>
        <end position="233"/>
    </location>
</feature>
<dbReference type="PANTHER" id="PTHR36460:SF1">
    <property type="entry name" value="UPF0132 DOMAIN PROTEIN (AFU_ORTHOLOGUE AFUA_3G10255)"/>
    <property type="match status" value="1"/>
</dbReference>
<dbReference type="PANTHER" id="PTHR36460">
    <property type="entry name" value="UPF0132 DOMAIN PROTEIN (AFU_ORTHOLOGUE AFUA_3G10255)"/>
    <property type="match status" value="1"/>
</dbReference>
<comment type="caution">
    <text evidence="7">The sequence shown here is derived from an EMBL/GenBank/DDBJ whole genome shotgun (WGS) entry which is preliminary data.</text>
</comment>
<accession>A0AAN6VRC0</accession>
<feature type="compositionally biased region" description="Polar residues" evidence="5">
    <location>
        <begin position="1"/>
        <end position="10"/>
    </location>
</feature>
<reference evidence="7" key="1">
    <citation type="journal article" date="2023" name="Mol. Phylogenet. Evol.">
        <title>Genome-scale phylogeny and comparative genomics of the fungal order Sordariales.</title>
        <authorList>
            <person name="Hensen N."/>
            <person name="Bonometti L."/>
            <person name="Westerberg I."/>
            <person name="Brannstrom I.O."/>
            <person name="Guillou S."/>
            <person name="Cros-Aarteil S."/>
            <person name="Calhoun S."/>
            <person name="Haridas S."/>
            <person name="Kuo A."/>
            <person name="Mondo S."/>
            <person name="Pangilinan J."/>
            <person name="Riley R."/>
            <person name="LaButti K."/>
            <person name="Andreopoulos B."/>
            <person name="Lipzen A."/>
            <person name="Chen C."/>
            <person name="Yan M."/>
            <person name="Daum C."/>
            <person name="Ng V."/>
            <person name="Clum A."/>
            <person name="Steindorff A."/>
            <person name="Ohm R.A."/>
            <person name="Martin F."/>
            <person name="Silar P."/>
            <person name="Natvig D.O."/>
            <person name="Lalanne C."/>
            <person name="Gautier V."/>
            <person name="Ament-Velasquez S.L."/>
            <person name="Kruys A."/>
            <person name="Hutchinson M.I."/>
            <person name="Powell A.J."/>
            <person name="Barry K."/>
            <person name="Miller A.N."/>
            <person name="Grigoriev I.V."/>
            <person name="Debuchy R."/>
            <person name="Gladieux P."/>
            <person name="Hiltunen Thoren M."/>
            <person name="Johannesson H."/>
        </authorList>
    </citation>
    <scope>NUCLEOTIDE SEQUENCE</scope>
    <source>
        <strain evidence="7">CBS 538.74</strain>
    </source>
</reference>
<keyword evidence="4 6" id="KW-0472">Membrane</keyword>
<dbReference type="EMBL" id="MU856897">
    <property type="protein sequence ID" value="KAK4155010.1"/>
    <property type="molecule type" value="Genomic_DNA"/>
</dbReference>
<feature type="transmembrane region" description="Helical" evidence="6">
    <location>
        <begin position="163"/>
        <end position="179"/>
    </location>
</feature>
<feature type="compositionally biased region" description="Polar residues" evidence="5">
    <location>
        <begin position="17"/>
        <end position="26"/>
    </location>
</feature>
<keyword evidence="3 6" id="KW-1133">Transmembrane helix</keyword>
<name>A0AAN6VRC0_9PEZI</name>
<proteinExistence type="predicted"/>
<evidence type="ECO:0000256" key="2">
    <source>
        <dbReference type="ARBA" id="ARBA00022692"/>
    </source>
</evidence>
<dbReference type="Proteomes" id="UP001302745">
    <property type="component" value="Unassembled WGS sequence"/>
</dbReference>
<evidence type="ECO:0000313" key="8">
    <source>
        <dbReference type="Proteomes" id="UP001302745"/>
    </source>
</evidence>
<feature type="compositionally biased region" description="Low complexity" evidence="5">
    <location>
        <begin position="27"/>
        <end position="37"/>
    </location>
</feature>
<evidence type="ECO:0000256" key="3">
    <source>
        <dbReference type="ARBA" id="ARBA00022989"/>
    </source>
</evidence>
<evidence type="ECO:0000313" key="7">
    <source>
        <dbReference type="EMBL" id="KAK4155010.1"/>
    </source>
</evidence>
<feature type="transmembrane region" description="Helical" evidence="6">
    <location>
        <begin position="191"/>
        <end position="209"/>
    </location>
</feature>
<organism evidence="7 8">
    <name type="scientific">Chaetomidium leptoderma</name>
    <dbReference type="NCBI Taxonomy" id="669021"/>
    <lineage>
        <taxon>Eukaryota</taxon>
        <taxon>Fungi</taxon>
        <taxon>Dikarya</taxon>
        <taxon>Ascomycota</taxon>
        <taxon>Pezizomycotina</taxon>
        <taxon>Sordariomycetes</taxon>
        <taxon>Sordariomycetidae</taxon>
        <taxon>Sordariales</taxon>
        <taxon>Chaetomiaceae</taxon>
        <taxon>Chaetomidium</taxon>
    </lineage>
</organism>
<dbReference type="AlphaFoldDB" id="A0AAN6VRC0"/>
<evidence type="ECO:0000256" key="5">
    <source>
        <dbReference type="SAM" id="MobiDB-lite"/>
    </source>
</evidence>
<keyword evidence="8" id="KW-1185">Reference proteome</keyword>
<dbReference type="GO" id="GO:0016020">
    <property type="term" value="C:membrane"/>
    <property type="evidence" value="ECO:0007669"/>
    <property type="project" value="UniProtKB-SubCell"/>
</dbReference>
<gene>
    <name evidence="7" type="ORF">C8A00DRAFT_13925</name>
</gene>
<keyword evidence="2 6" id="KW-0812">Transmembrane</keyword>
<comment type="subcellular location">
    <subcellularLocation>
        <location evidence="1">Membrane</location>
        <topology evidence="1">Multi-pass membrane protein</topology>
    </subcellularLocation>
</comment>